<name>A0ABU6PYR2_9BACL</name>
<evidence type="ECO:0000313" key="3">
    <source>
        <dbReference type="Proteomes" id="UP001343257"/>
    </source>
</evidence>
<organism evidence="2 3">
    <name type="scientific">Paenibacillus chibensis</name>
    <dbReference type="NCBI Taxonomy" id="59846"/>
    <lineage>
        <taxon>Bacteria</taxon>
        <taxon>Bacillati</taxon>
        <taxon>Bacillota</taxon>
        <taxon>Bacilli</taxon>
        <taxon>Bacillales</taxon>
        <taxon>Paenibacillaceae</taxon>
        <taxon>Paenibacillus</taxon>
    </lineage>
</organism>
<reference evidence="2 3" key="1">
    <citation type="submission" date="2023-03" db="EMBL/GenBank/DDBJ databases">
        <title>Bacillus Genome Sequencing.</title>
        <authorList>
            <person name="Dunlap C."/>
        </authorList>
    </citation>
    <scope>NUCLEOTIDE SEQUENCE [LARGE SCALE GENOMIC DNA]</scope>
    <source>
        <strain evidence="2 3">NRS-52</strain>
    </source>
</reference>
<dbReference type="Gene3D" id="1.10.260.40">
    <property type="entry name" value="lambda repressor-like DNA-binding domains"/>
    <property type="match status" value="1"/>
</dbReference>
<dbReference type="RefSeq" id="WP_328280176.1">
    <property type="nucleotide sequence ID" value="NZ_JARTLD010000047.1"/>
</dbReference>
<dbReference type="Proteomes" id="UP001343257">
    <property type="component" value="Unassembled WGS sequence"/>
</dbReference>
<dbReference type="InterPro" id="IPR010982">
    <property type="entry name" value="Lambda_DNA-bd_dom_sf"/>
</dbReference>
<dbReference type="InterPro" id="IPR001387">
    <property type="entry name" value="Cro/C1-type_HTH"/>
</dbReference>
<sequence length="77" mass="8539">MSTSPKPDVGLTPKQARLLRGLTQKEVAALLDVHKDTYMKWERDADRMPVGKAKEFSSIVGWGVDEIFFTAKSTLSG</sequence>
<dbReference type="SUPFAM" id="SSF47413">
    <property type="entry name" value="lambda repressor-like DNA-binding domains"/>
    <property type="match status" value="1"/>
</dbReference>
<gene>
    <name evidence="2" type="ORF">P9847_18525</name>
</gene>
<dbReference type="Pfam" id="PF01381">
    <property type="entry name" value="HTH_3"/>
    <property type="match status" value="1"/>
</dbReference>
<evidence type="ECO:0000259" key="1">
    <source>
        <dbReference type="PROSITE" id="PS50943"/>
    </source>
</evidence>
<protein>
    <submittedName>
        <fullName evidence="2">Helix-turn-helix transcriptional regulator</fullName>
    </submittedName>
</protein>
<dbReference type="CDD" id="cd00093">
    <property type="entry name" value="HTH_XRE"/>
    <property type="match status" value="1"/>
</dbReference>
<dbReference type="PROSITE" id="PS50943">
    <property type="entry name" value="HTH_CROC1"/>
    <property type="match status" value="1"/>
</dbReference>
<proteinExistence type="predicted"/>
<comment type="caution">
    <text evidence="2">The sequence shown here is derived from an EMBL/GenBank/DDBJ whole genome shotgun (WGS) entry which is preliminary data.</text>
</comment>
<feature type="domain" description="HTH cro/C1-type" evidence="1">
    <location>
        <begin position="14"/>
        <end position="44"/>
    </location>
</feature>
<dbReference type="EMBL" id="JARTLD010000047">
    <property type="protein sequence ID" value="MED5019301.1"/>
    <property type="molecule type" value="Genomic_DNA"/>
</dbReference>
<evidence type="ECO:0000313" key="2">
    <source>
        <dbReference type="EMBL" id="MED5019301.1"/>
    </source>
</evidence>
<keyword evidence="3" id="KW-1185">Reference proteome</keyword>
<accession>A0ABU6PYR2</accession>